<dbReference type="OrthoDB" id="10254418at2759"/>
<dbReference type="GO" id="GO:0005886">
    <property type="term" value="C:plasma membrane"/>
    <property type="evidence" value="ECO:0007669"/>
    <property type="project" value="UniProtKB-SubCell"/>
</dbReference>
<evidence type="ECO:0000256" key="3">
    <source>
        <dbReference type="ARBA" id="ARBA00022475"/>
    </source>
</evidence>
<evidence type="ECO:0000256" key="8">
    <source>
        <dbReference type="SAM" id="Phobius"/>
    </source>
</evidence>
<name>A0A8H3FY62_9LECA</name>
<proteinExistence type="predicted"/>
<feature type="transmembrane region" description="Helical" evidence="8">
    <location>
        <begin position="81"/>
        <end position="108"/>
    </location>
</feature>
<evidence type="ECO:0000256" key="4">
    <source>
        <dbReference type="ARBA" id="ARBA00022519"/>
    </source>
</evidence>
<protein>
    <recommendedName>
        <fullName evidence="11">Sulphur transport domain-containing protein</fullName>
    </recommendedName>
</protein>
<organism evidence="9 10">
    <name type="scientific">Gomphillus americanus</name>
    <dbReference type="NCBI Taxonomy" id="1940652"/>
    <lineage>
        <taxon>Eukaryota</taxon>
        <taxon>Fungi</taxon>
        <taxon>Dikarya</taxon>
        <taxon>Ascomycota</taxon>
        <taxon>Pezizomycotina</taxon>
        <taxon>Lecanoromycetes</taxon>
        <taxon>OSLEUM clade</taxon>
        <taxon>Ostropomycetidae</taxon>
        <taxon>Ostropales</taxon>
        <taxon>Graphidaceae</taxon>
        <taxon>Gomphilloideae</taxon>
        <taxon>Gomphillus</taxon>
    </lineage>
</organism>
<evidence type="ECO:0000256" key="7">
    <source>
        <dbReference type="ARBA" id="ARBA00023136"/>
    </source>
</evidence>
<evidence type="ECO:0000256" key="6">
    <source>
        <dbReference type="ARBA" id="ARBA00022989"/>
    </source>
</evidence>
<evidence type="ECO:0008006" key="11">
    <source>
        <dbReference type="Google" id="ProtNLM"/>
    </source>
</evidence>
<sequence>MSSLASTLTGVAVGGALTFAAVAQPRVILDQFAFKDMHMLRVFMTATAGSAVLTAVLQRLKLFQPFVRPPTSLNLFSRYDGNIIGGALVGTGMAVTGACPGTVIPQLITGVPSAWPAFIGAMAGGMLWVLVGEQLQRPALKPQPPVRNTFQEHLGVTYPSMALIYTIGCLGIVAASSFLDQVPSNPWLGVRGGIALALAQGFSMLSTKNAICSSGTFEESAQWLLWAFQRAIGRIDGSAALPKPPPCSNAGSLFGIGEFIGASLVARSLGLQFVSSSTSPISDDLQFGKLFLGGMALGFGARLAGGCTSGHGISGMSAMSVASLITVAMMFGTGIAITAVS</sequence>
<dbReference type="PANTHER" id="PTHR30574">
    <property type="entry name" value="INNER MEMBRANE PROTEIN YEDE"/>
    <property type="match status" value="1"/>
</dbReference>
<dbReference type="Pfam" id="PF04143">
    <property type="entry name" value="Sulf_transp"/>
    <property type="match status" value="1"/>
</dbReference>
<keyword evidence="5 8" id="KW-0812">Transmembrane</keyword>
<evidence type="ECO:0000313" key="9">
    <source>
        <dbReference type="EMBL" id="CAF9929818.1"/>
    </source>
</evidence>
<dbReference type="PANTHER" id="PTHR30574:SF1">
    <property type="entry name" value="SULPHUR TRANSPORT DOMAIN-CONTAINING PROTEIN"/>
    <property type="match status" value="1"/>
</dbReference>
<comment type="subcellular location">
    <subcellularLocation>
        <location evidence="1">Cell inner membrane</location>
        <topology evidence="1">Multi-pass membrane protein</topology>
    </subcellularLocation>
</comment>
<keyword evidence="7 8" id="KW-0472">Membrane</keyword>
<accession>A0A8H3FY62</accession>
<feature type="transmembrane region" description="Helical" evidence="8">
    <location>
        <begin position="156"/>
        <end position="179"/>
    </location>
</feature>
<dbReference type="EMBL" id="CAJPDQ010000033">
    <property type="protein sequence ID" value="CAF9929818.1"/>
    <property type="molecule type" value="Genomic_DNA"/>
</dbReference>
<feature type="transmembrane region" description="Helical" evidence="8">
    <location>
        <begin position="114"/>
        <end position="135"/>
    </location>
</feature>
<evidence type="ECO:0000256" key="1">
    <source>
        <dbReference type="ARBA" id="ARBA00004429"/>
    </source>
</evidence>
<dbReference type="AlphaFoldDB" id="A0A8H3FY62"/>
<gene>
    <name evidence="9" type="ORF">GOMPHAMPRED_005506</name>
</gene>
<feature type="transmembrane region" description="Helical" evidence="8">
    <location>
        <begin position="39"/>
        <end position="60"/>
    </location>
</feature>
<keyword evidence="10" id="KW-1185">Reference proteome</keyword>
<dbReference type="InterPro" id="IPR007272">
    <property type="entry name" value="Sulf_transp_TsuA/YedE"/>
</dbReference>
<keyword evidence="2" id="KW-0813">Transport</keyword>
<evidence type="ECO:0000313" key="10">
    <source>
        <dbReference type="Proteomes" id="UP000664169"/>
    </source>
</evidence>
<reference evidence="9" key="1">
    <citation type="submission" date="2021-03" db="EMBL/GenBank/DDBJ databases">
        <authorList>
            <person name="Tagirdzhanova G."/>
        </authorList>
    </citation>
    <scope>NUCLEOTIDE SEQUENCE</scope>
</reference>
<comment type="caution">
    <text evidence="9">The sequence shown here is derived from an EMBL/GenBank/DDBJ whole genome shotgun (WGS) entry which is preliminary data.</text>
</comment>
<keyword evidence="6 8" id="KW-1133">Transmembrane helix</keyword>
<evidence type="ECO:0000256" key="5">
    <source>
        <dbReference type="ARBA" id="ARBA00022692"/>
    </source>
</evidence>
<dbReference type="Proteomes" id="UP000664169">
    <property type="component" value="Unassembled WGS sequence"/>
</dbReference>
<feature type="transmembrane region" description="Helical" evidence="8">
    <location>
        <begin position="317"/>
        <end position="340"/>
    </location>
</feature>
<keyword evidence="3" id="KW-1003">Cell membrane</keyword>
<evidence type="ECO:0000256" key="2">
    <source>
        <dbReference type="ARBA" id="ARBA00022448"/>
    </source>
</evidence>
<keyword evidence="4" id="KW-0997">Cell inner membrane</keyword>